<organism evidence="9 10">
    <name type="scientific">Aquatica leii</name>
    <dbReference type="NCBI Taxonomy" id="1421715"/>
    <lineage>
        <taxon>Eukaryota</taxon>
        <taxon>Metazoa</taxon>
        <taxon>Ecdysozoa</taxon>
        <taxon>Arthropoda</taxon>
        <taxon>Hexapoda</taxon>
        <taxon>Insecta</taxon>
        <taxon>Pterygota</taxon>
        <taxon>Neoptera</taxon>
        <taxon>Endopterygota</taxon>
        <taxon>Coleoptera</taxon>
        <taxon>Polyphaga</taxon>
        <taxon>Elateriformia</taxon>
        <taxon>Elateroidea</taxon>
        <taxon>Lampyridae</taxon>
        <taxon>Luciolinae</taxon>
        <taxon>Aquatica</taxon>
    </lineage>
</organism>
<comment type="caution">
    <text evidence="9">The sequence shown here is derived from an EMBL/GenBank/DDBJ whole genome shotgun (WGS) entry which is preliminary data.</text>
</comment>
<evidence type="ECO:0000256" key="5">
    <source>
        <dbReference type="ARBA" id="ARBA00022989"/>
    </source>
</evidence>
<keyword evidence="2" id="KW-0325">Glycoprotein</keyword>
<keyword evidence="10" id="KW-1185">Reference proteome</keyword>
<feature type="domain" description="UPAR/Ly6" evidence="8">
    <location>
        <begin position="25"/>
        <end position="113"/>
    </location>
</feature>
<keyword evidence="4" id="KW-0732">Signal</keyword>
<reference evidence="10" key="1">
    <citation type="submission" date="2023-01" db="EMBL/GenBank/DDBJ databases">
        <title>Key to firefly adult light organ development and bioluminescence: homeobox transcription factors regulate luciferase expression and transportation to peroxisome.</title>
        <authorList>
            <person name="Fu X."/>
        </authorList>
    </citation>
    <scope>NUCLEOTIDE SEQUENCE [LARGE SCALE GENOMIC DNA]</scope>
</reference>
<evidence type="ECO:0000256" key="1">
    <source>
        <dbReference type="ARBA" id="ARBA00004589"/>
    </source>
</evidence>
<protein>
    <recommendedName>
        <fullName evidence="8">UPAR/Ly6 domain-containing protein</fullName>
    </recommendedName>
</protein>
<dbReference type="PANTHER" id="PTHR33562">
    <property type="entry name" value="ATILLA, ISOFORM B-RELATED-RELATED"/>
    <property type="match status" value="1"/>
</dbReference>
<proteinExistence type="predicted"/>
<keyword evidence="3" id="KW-0812">Transmembrane</keyword>
<evidence type="ECO:0000313" key="9">
    <source>
        <dbReference type="EMBL" id="KAK4876761.1"/>
    </source>
</evidence>
<dbReference type="Proteomes" id="UP001353858">
    <property type="component" value="Unassembled WGS sequence"/>
</dbReference>
<keyword evidence="6" id="KW-0472">Membrane</keyword>
<accession>A0AAN7P7G9</accession>
<dbReference type="Pfam" id="PF00021">
    <property type="entry name" value="UPAR_LY6"/>
    <property type="match status" value="2"/>
</dbReference>
<keyword evidence="5" id="KW-1133">Transmembrane helix</keyword>
<evidence type="ECO:0000256" key="2">
    <source>
        <dbReference type="ARBA" id="ARBA00022622"/>
    </source>
</evidence>
<evidence type="ECO:0000256" key="3">
    <source>
        <dbReference type="ARBA" id="ARBA00022692"/>
    </source>
</evidence>
<dbReference type="AlphaFoldDB" id="A0AAN7P7G9"/>
<keyword evidence="7" id="KW-0449">Lipoprotein</keyword>
<comment type="subcellular location">
    <subcellularLocation>
        <location evidence="1">Membrane</location>
        <topology evidence="1">Lipid-anchor</topology>
        <topology evidence="1">GPI-anchor</topology>
    </subcellularLocation>
</comment>
<dbReference type="InterPro" id="IPR016054">
    <property type="entry name" value="LY6_UPA_recep-like"/>
</dbReference>
<sequence length="255" mass="28852">MVKLNSPAHPQYRSNQKKHKQFVSGLKCYRCTATENDKDKRCITDPASVEENAITDCNKVYCITVRVEYTDPKDKLQSMMRDCVDKPIFLNETIENGPFRVYYRSCRTDLCNGGTGLKCYTCTANENDKDKRCITDPGSVEGNAITECNKVYCTTVRVEYTEIKDKVQSMNRDCVDRPIFQNEIIENGPFRVYYTSCRTDLCNDGTGKDISKGDGIIDEDGQDAVLYVLGIRENSALSLYSSITLIISALCFVIF</sequence>
<dbReference type="GO" id="GO:0098552">
    <property type="term" value="C:side of membrane"/>
    <property type="evidence" value="ECO:0007669"/>
    <property type="project" value="UniProtKB-KW"/>
</dbReference>
<feature type="domain" description="UPAR/Ly6" evidence="8">
    <location>
        <begin position="116"/>
        <end position="204"/>
    </location>
</feature>
<gene>
    <name evidence="9" type="ORF">RN001_009267</name>
</gene>
<name>A0AAN7P7G9_9COLE</name>
<keyword evidence="2" id="KW-0336">GPI-anchor</keyword>
<evidence type="ECO:0000256" key="6">
    <source>
        <dbReference type="ARBA" id="ARBA00023136"/>
    </source>
</evidence>
<dbReference type="InterPro" id="IPR050975">
    <property type="entry name" value="Sleep_regulator"/>
</dbReference>
<evidence type="ECO:0000259" key="8">
    <source>
        <dbReference type="Pfam" id="PF00021"/>
    </source>
</evidence>
<evidence type="ECO:0000256" key="7">
    <source>
        <dbReference type="ARBA" id="ARBA00023288"/>
    </source>
</evidence>
<evidence type="ECO:0000313" key="10">
    <source>
        <dbReference type="Proteomes" id="UP001353858"/>
    </source>
</evidence>
<evidence type="ECO:0000256" key="4">
    <source>
        <dbReference type="ARBA" id="ARBA00022729"/>
    </source>
</evidence>
<dbReference type="EMBL" id="JARPUR010000004">
    <property type="protein sequence ID" value="KAK4876761.1"/>
    <property type="molecule type" value="Genomic_DNA"/>
</dbReference>